<dbReference type="eggNOG" id="COG1541">
    <property type="taxonomic scope" value="Bacteria"/>
</dbReference>
<dbReference type="EC" id="6.2.1.30" evidence="1"/>
<accession>A0A011QGV9</accession>
<comment type="caution">
    <text evidence="1">The sequence shown here is derived from an EMBL/GenBank/DDBJ whole genome shotgun (WGS) entry which is preliminary data.</text>
</comment>
<sequence>MSLYTAICSRFLFPLHERIKGHASLALRVRLEESQWWSAEQLADQRDRRLREFLVDIGQRVPYYREIFRQRGFDPQSLRSSDALTALPLLDKPDIRANVERLKADGHGPLTRYNTGGAGYNTGGSSGEPLIFFMGKGRKSHDVAAKWRATRWWDVDIGDSELVVWGSPVELGAQDRIRRLRDGLMRSHLLPAFEMSPANLDRFVATIRATRPAMLFGYPSSLSLIAMHAREKKVDMSSLGIKVAFVTSEKLYDEQRAVISEVFGCPVANGYGARDAGFIAHECPSGSLHISAEDIIVETVRPDGTRSARGEAGEIVVTHLGTADFPFVRYRTGDVGIVGDRPCPCGRGLPVLEEVQGRTTDFVVAQDGTVMHGLALIYTVRDLPGVERFRIEQISIDQTVVKLVTGPAFDPAGEERIIRDFKGRLGARVDVRVERVAAIANESSGKFRYVISRVKAGMPVQEASRA</sequence>
<dbReference type="PANTHER" id="PTHR36932:SF1">
    <property type="entry name" value="CAPSULAR POLYSACCHARIDE BIOSYNTHESIS PROTEIN"/>
    <property type="match status" value="1"/>
</dbReference>
<dbReference type="InterPro" id="IPR053158">
    <property type="entry name" value="CapK_Type1_Caps_Biosynth"/>
</dbReference>
<dbReference type="SUPFAM" id="SSF56801">
    <property type="entry name" value="Acetyl-CoA synthetase-like"/>
    <property type="match status" value="1"/>
</dbReference>
<dbReference type="Proteomes" id="UP000022141">
    <property type="component" value="Unassembled WGS sequence"/>
</dbReference>
<dbReference type="InterPro" id="IPR042099">
    <property type="entry name" value="ANL_N_sf"/>
</dbReference>
<dbReference type="GO" id="GO:0047475">
    <property type="term" value="F:phenylacetate-CoA ligase activity"/>
    <property type="evidence" value="ECO:0007669"/>
    <property type="project" value="UniProtKB-EC"/>
</dbReference>
<evidence type="ECO:0000313" key="2">
    <source>
        <dbReference type="Proteomes" id="UP000022141"/>
    </source>
</evidence>
<name>A0A011QGV9_ACCRE</name>
<evidence type="ECO:0000313" key="1">
    <source>
        <dbReference type="EMBL" id="EXI88310.1"/>
    </source>
</evidence>
<dbReference type="Gene3D" id="3.40.50.12780">
    <property type="entry name" value="N-terminal domain of ligase-like"/>
    <property type="match status" value="1"/>
</dbReference>
<organism evidence="1 2">
    <name type="scientific">Accumulibacter regalis</name>
    <dbReference type="NCBI Taxonomy" id="522306"/>
    <lineage>
        <taxon>Bacteria</taxon>
        <taxon>Pseudomonadati</taxon>
        <taxon>Pseudomonadota</taxon>
        <taxon>Betaproteobacteria</taxon>
        <taxon>Candidatus Accumulibacter</taxon>
    </lineage>
</organism>
<dbReference type="PATRIC" id="fig|1454004.3.peg.2274"/>
<dbReference type="STRING" id="1454004.AW11_02197"/>
<reference evidence="1" key="1">
    <citation type="submission" date="2014-02" db="EMBL/GenBank/DDBJ databases">
        <title>Expanding our view of genomic diversity in Candidatus Accumulibacter clades.</title>
        <authorList>
            <person name="Skennerton C.T."/>
            <person name="Barr J.J."/>
            <person name="Slater F.R."/>
            <person name="Bond P.L."/>
            <person name="Tyson G.W."/>
        </authorList>
    </citation>
    <scope>NUCLEOTIDE SEQUENCE [LARGE SCALE GENOMIC DNA]</scope>
</reference>
<dbReference type="PANTHER" id="PTHR36932">
    <property type="entry name" value="CAPSULAR POLYSACCHARIDE BIOSYNTHESIS PROTEIN"/>
    <property type="match status" value="1"/>
</dbReference>
<protein>
    <submittedName>
        <fullName evidence="1">Phenylacetate-coenzyme A ligase</fullName>
        <ecNumber evidence="1">6.2.1.30</ecNumber>
    </submittedName>
</protein>
<keyword evidence="1" id="KW-0436">Ligase</keyword>
<proteinExistence type="predicted"/>
<dbReference type="EMBL" id="JEMY01000027">
    <property type="protein sequence ID" value="EXI88310.1"/>
    <property type="molecule type" value="Genomic_DNA"/>
</dbReference>
<keyword evidence="2" id="KW-1185">Reference proteome</keyword>
<gene>
    <name evidence="1" type="ORF">AW11_02197</name>
</gene>
<dbReference type="AlphaFoldDB" id="A0A011QGV9"/>